<keyword evidence="2" id="KW-1185">Reference proteome</keyword>
<sequence>MPSPGGSAAPISGTATTSCPTKLYHIPSLFFLRASSLTTPILNYTWFGCNTREPLYRSGKAAYSNRAGINANTNDFKERGSIQIDIFNRTNIVYLADRQTKDQAGPSVRGPQRMYLVMICTNAFFSTKNTGELAAEQTDQRGAGGKWWEKVD</sequence>
<name>A0ACC2SEE5_9FUNG</name>
<reference evidence="1" key="1">
    <citation type="submission" date="2022-04" db="EMBL/GenBank/DDBJ databases">
        <title>Genome of the entomopathogenic fungus Entomophthora muscae.</title>
        <authorList>
            <person name="Elya C."/>
            <person name="Lovett B.R."/>
            <person name="Lee E."/>
            <person name="Macias A.M."/>
            <person name="Hajek A.E."/>
            <person name="De Bivort B.L."/>
            <person name="Kasson M.T."/>
            <person name="De Fine Licht H.H."/>
            <person name="Stajich J.E."/>
        </authorList>
    </citation>
    <scope>NUCLEOTIDE SEQUENCE</scope>
    <source>
        <strain evidence="1">Berkeley</strain>
    </source>
</reference>
<accession>A0ACC2SEE5</accession>
<comment type="caution">
    <text evidence="1">The sequence shown here is derived from an EMBL/GenBank/DDBJ whole genome shotgun (WGS) entry which is preliminary data.</text>
</comment>
<gene>
    <name evidence="1" type="ORF">DSO57_1028447</name>
</gene>
<proteinExistence type="predicted"/>
<organism evidence="1 2">
    <name type="scientific">Entomophthora muscae</name>
    <dbReference type="NCBI Taxonomy" id="34485"/>
    <lineage>
        <taxon>Eukaryota</taxon>
        <taxon>Fungi</taxon>
        <taxon>Fungi incertae sedis</taxon>
        <taxon>Zoopagomycota</taxon>
        <taxon>Entomophthoromycotina</taxon>
        <taxon>Entomophthoromycetes</taxon>
        <taxon>Entomophthorales</taxon>
        <taxon>Entomophthoraceae</taxon>
        <taxon>Entomophthora</taxon>
    </lineage>
</organism>
<dbReference type="Proteomes" id="UP001165960">
    <property type="component" value="Unassembled WGS sequence"/>
</dbReference>
<evidence type="ECO:0000313" key="1">
    <source>
        <dbReference type="EMBL" id="KAJ9060673.1"/>
    </source>
</evidence>
<protein>
    <submittedName>
        <fullName evidence="1">Uncharacterized protein</fullName>
    </submittedName>
</protein>
<evidence type="ECO:0000313" key="2">
    <source>
        <dbReference type="Proteomes" id="UP001165960"/>
    </source>
</evidence>
<dbReference type="EMBL" id="QTSX02005151">
    <property type="protein sequence ID" value="KAJ9060673.1"/>
    <property type="molecule type" value="Genomic_DNA"/>
</dbReference>